<comment type="subcellular location">
    <subcellularLocation>
        <location evidence="1">Membrane</location>
        <topology evidence="1">Multi-pass membrane protein</topology>
    </subcellularLocation>
</comment>
<evidence type="ECO:0000313" key="8">
    <source>
        <dbReference type="Proteomes" id="UP000759537"/>
    </source>
</evidence>
<feature type="transmembrane region" description="Helical" evidence="6">
    <location>
        <begin position="94"/>
        <end position="115"/>
    </location>
</feature>
<evidence type="ECO:0000256" key="3">
    <source>
        <dbReference type="ARBA" id="ARBA00022692"/>
    </source>
</evidence>
<dbReference type="Pfam" id="PF01036">
    <property type="entry name" value="Bac_rhodopsin"/>
    <property type="match status" value="1"/>
</dbReference>
<dbReference type="InterPro" id="IPR001425">
    <property type="entry name" value="Arc/bac/fun_rhodopsins"/>
</dbReference>
<evidence type="ECO:0000256" key="5">
    <source>
        <dbReference type="ARBA" id="ARBA00023136"/>
    </source>
</evidence>
<keyword evidence="5 6" id="KW-0472">Membrane</keyword>
<feature type="transmembrane region" description="Helical" evidence="6">
    <location>
        <begin position="122"/>
        <end position="142"/>
    </location>
</feature>
<dbReference type="Proteomes" id="UP000759537">
    <property type="component" value="Unassembled WGS sequence"/>
</dbReference>
<dbReference type="PANTHER" id="PTHR28286">
    <property type="match status" value="1"/>
</dbReference>
<protein>
    <submittedName>
        <fullName evidence="7">Family A G protein-coupled receptor-like protein</fullName>
    </submittedName>
</protein>
<dbReference type="FunFam" id="1.20.1070.10:FF:000160">
    <property type="entry name" value="Related to Opsin-1"/>
    <property type="match status" value="1"/>
</dbReference>
<feature type="transmembrane region" description="Helical" evidence="6">
    <location>
        <begin position="214"/>
        <end position="236"/>
    </location>
</feature>
<dbReference type="PANTHER" id="PTHR28286:SF1">
    <property type="entry name" value="30 KDA HEAT SHOCK PROTEIN-RELATED"/>
    <property type="match status" value="1"/>
</dbReference>
<keyword evidence="7" id="KW-0675">Receptor</keyword>
<dbReference type="AlphaFoldDB" id="A0A9P5N1U2"/>
<comment type="similarity">
    <text evidence="2">Belongs to the archaeal/bacterial/fungal opsin family.</text>
</comment>
<evidence type="ECO:0000256" key="4">
    <source>
        <dbReference type="ARBA" id="ARBA00022989"/>
    </source>
</evidence>
<feature type="transmembrane region" description="Helical" evidence="6">
    <location>
        <begin position="54"/>
        <end position="74"/>
    </location>
</feature>
<evidence type="ECO:0000313" key="7">
    <source>
        <dbReference type="EMBL" id="KAF8483985.1"/>
    </source>
</evidence>
<dbReference type="GO" id="GO:0005886">
    <property type="term" value="C:plasma membrane"/>
    <property type="evidence" value="ECO:0007669"/>
    <property type="project" value="TreeGrafter"/>
</dbReference>
<reference evidence="7" key="1">
    <citation type="submission" date="2019-10" db="EMBL/GenBank/DDBJ databases">
        <authorList>
            <consortium name="DOE Joint Genome Institute"/>
            <person name="Kuo A."/>
            <person name="Miyauchi S."/>
            <person name="Kiss E."/>
            <person name="Drula E."/>
            <person name="Kohler A."/>
            <person name="Sanchez-Garcia M."/>
            <person name="Andreopoulos B."/>
            <person name="Barry K.W."/>
            <person name="Bonito G."/>
            <person name="Buee M."/>
            <person name="Carver A."/>
            <person name="Chen C."/>
            <person name="Cichocki N."/>
            <person name="Clum A."/>
            <person name="Culley D."/>
            <person name="Crous P.W."/>
            <person name="Fauchery L."/>
            <person name="Girlanda M."/>
            <person name="Hayes R."/>
            <person name="Keri Z."/>
            <person name="LaButti K."/>
            <person name="Lipzen A."/>
            <person name="Lombard V."/>
            <person name="Magnuson J."/>
            <person name="Maillard F."/>
            <person name="Morin E."/>
            <person name="Murat C."/>
            <person name="Nolan M."/>
            <person name="Ohm R."/>
            <person name="Pangilinan J."/>
            <person name="Pereira M."/>
            <person name="Perotto S."/>
            <person name="Peter M."/>
            <person name="Riley R."/>
            <person name="Sitrit Y."/>
            <person name="Stielow B."/>
            <person name="Szollosi G."/>
            <person name="Zifcakova L."/>
            <person name="Stursova M."/>
            <person name="Spatafora J.W."/>
            <person name="Tedersoo L."/>
            <person name="Vaario L.-M."/>
            <person name="Yamada A."/>
            <person name="Yan M."/>
            <person name="Wang P."/>
            <person name="Xu J."/>
            <person name="Bruns T."/>
            <person name="Baldrian P."/>
            <person name="Vilgalys R."/>
            <person name="Henrissat B."/>
            <person name="Grigoriev I.V."/>
            <person name="Hibbett D."/>
            <person name="Nagy L.G."/>
            <person name="Martin F.M."/>
        </authorList>
    </citation>
    <scope>NUCLEOTIDE SEQUENCE</scope>
    <source>
        <strain evidence="7">Prilba</strain>
    </source>
</reference>
<dbReference type="EMBL" id="WHVB01000004">
    <property type="protein sequence ID" value="KAF8483985.1"/>
    <property type="molecule type" value="Genomic_DNA"/>
</dbReference>
<comment type="caution">
    <text evidence="7">The sequence shown here is derived from an EMBL/GenBank/DDBJ whole genome shotgun (WGS) entry which is preliminary data.</text>
</comment>
<evidence type="ECO:0000256" key="6">
    <source>
        <dbReference type="SAM" id="Phobius"/>
    </source>
</evidence>
<dbReference type="GO" id="GO:0005783">
    <property type="term" value="C:endoplasmic reticulum"/>
    <property type="evidence" value="ECO:0007669"/>
    <property type="project" value="TreeGrafter"/>
</dbReference>
<gene>
    <name evidence="7" type="ORF">DFH94DRAFT_333585</name>
</gene>
<evidence type="ECO:0000256" key="2">
    <source>
        <dbReference type="ARBA" id="ARBA00008130"/>
    </source>
</evidence>
<organism evidence="7 8">
    <name type="scientific">Russula ochroleuca</name>
    <dbReference type="NCBI Taxonomy" id="152965"/>
    <lineage>
        <taxon>Eukaryota</taxon>
        <taxon>Fungi</taxon>
        <taxon>Dikarya</taxon>
        <taxon>Basidiomycota</taxon>
        <taxon>Agaricomycotina</taxon>
        <taxon>Agaricomycetes</taxon>
        <taxon>Russulales</taxon>
        <taxon>Russulaceae</taxon>
        <taxon>Russula</taxon>
    </lineage>
</organism>
<dbReference type="InterPro" id="IPR043476">
    <property type="entry name" value="Yro2-like_7TM"/>
</dbReference>
<keyword evidence="3 6" id="KW-0812">Transmembrane</keyword>
<name>A0A9P5N1U2_9AGAM</name>
<dbReference type="PRINTS" id="PR00251">
    <property type="entry name" value="BACTRLOPSIN"/>
</dbReference>
<dbReference type="SUPFAM" id="SSF81321">
    <property type="entry name" value="Family A G protein-coupled receptor-like"/>
    <property type="match status" value="1"/>
</dbReference>
<accession>A0A9P5N1U2</accession>
<dbReference type="Gene3D" id="1.20.1070.10">
    <property type="entry name" value="Rhodopsin 7-helix transmembrane proteins"/>
    <property type="match status" value="1"/>
</dbReference>
<feature type="transmembrane region" description="Helical" evidence="6">
    <location>
        <begin position="148"/>
        <end position="167"/>
    </location>
</feature>
<evidence type="ECO:0000256" key="1">
    <source>
        <dbReference type="ARBA" id="ARBA00004141"/>
    </source>
</evidence>
<feature type="transmembrane region" description="Helical" evidence="6">
    <location>
        <begin position="23"/>
        <end position="42"/>
    </location>
</feature>
<dbReference type="SMART" id="SM01021">
    <property type="entry name" value="Bac_rhodopsin"/>
    <property type="match status" value="1"/>
</dbReference>
<keyword evidence="8" id="KW-1185">Reference proteome</keyword>
<sequence length="273" mass="29984">MVNPIHVNPSVASRHLTEGGSDWLWVVTTIMGFSTLAVFTWAKLQPRGARAFHYIAVVILTVSSIAYFAMASNLGQTSVRTEFRVRSPTRSIFWVRYIQWFINAPLILLMLLLTTGLPLSDLFFTLFMILVTVVMGLVGALTPTSYKWGFFVFGVITLLYVAYTLLIKGLGSRLLAKKSFYGFAAGYTTFIWLLYPICWGLSEGSNVISVTGEAVFYGVLDLFAGPLFLFCFLGGLQDIEYESLGLQSGKVSDYVGVGARPSEKAQEAGAAAT</sequence>
<keyword evidence="4 6" id="KW-1133">Transmembrane helix</keyword>
<reference evidence="7" key="2">
    <citation type="journal article" date="2020" name="Nat. Commun.">
        <title>Large-scale genome sequencing of mycorrhizal fungi provides insights into the early evolution of symbiotic traits.</title>
        <authorList>
            <person name="Miyauchi S."/>
            <person name="Kiss E."/>
            <person name="Kuo A."/>
            <person name="Drula E."/>
            <person name="Kohler A."/>
            <person name="Sanchez-Garcia M."/>
            <person name="Morin E."/>
            <person name="Andreopoulos B."/>
            <person name="Barry K.W."/>
            <person name="Bonito G."/>
            <person name="Buee M."/>
            <person name="Carver A."/>
            <person name="Chen C."/>
            <person name="Cichocki N."/>
            <person name="Clum A."/>
            <person name="Culley D."/>
            <person name="Crous P.W."/>
            <person name="Fauchery L."/>
            <person name="Girlanda M."/>
            <person name="Hayes R.D."/>
            <person name="Keri Z."/>
            <person name="LaButti K."/>
            <person name="Lipzen A."/>
            <person name="Lombard V."/>
            <person name="Magnuson J."/>
            <person name="Maillard F."/>
            <person name="Murat C."/>
            <person name="Nolan M."/>
            <person name="Ohm R.A."/>
            <person name="Pangilinan J."/>
            <person name="Pereira M.F."/>
            <person name="Perotto S."/>
            <person name="Peter M."/>
            <person name="Pfister S."/>
            <person name="Riley R."/>
            <person name="Sitrit Y."/>
            <person name="Stielow J.B."/>
            <person name="Szollosi G."/>
            <person name="Zifcakova L."/>
            <person name="Stursova M."/>
            <person name="Spatafora J.W."/>
            <person name="Tedersoo L."/>
            <person name="Vaario L.M."/>
            <person name="Yamada A."/>
            <person name="Yan M."/>
            <person name="Wang P."/>
            <person name="Xu J."/>
            <person name="Bruns T."/>
            <person name="Baldrian P."/>
            <person name="Vilgalys R."/>
            <person name="Dunand C."/>
            <person name="Henrissat B."/>
            <person name="Grigoriev I.V."/>
            <person name="Hibbett D."/>
            <person name="Nagy L.G."/>
            <person name="Martin F.M."/>
        </authorList>
    </citation>
    <scope>NUCLEOTIDE SEQUENCE</scope>
    <source>
        <strain evidence="7">Prilba</strain>
    </source>
</reference>
<dbReference type="OrthoDB" id="536545at2759"/>
<dbReference type="CDD" id="cd15239">
    <property type="entry name" value="7tm_YRO2_fungal-like"/>
    <property type="match status" value="1"/>
</dbReference>
<feature type="transmembrane region" description="Helical" evidence="6">
    <location>
        <begin position="179"/>
        <end position="202"/>
    </location>
</feature>
<proteinExistence type="inferred from homology"/>